<keyword evidence="3" id="KW-0129">CBS domain</keyword>
<organism evidence="6 7">
    <name type="scientific">Reticulomyxa filosa</name>
    <dbReference type="NCBI Taxonomy" id="46433"/>
    <lineage>
        <taxon>Eukaryota</taxon>
        <taxon>Sar</taxon>
        <taxon>Rhizaria</taxon>
        <taxon>Retaria</taxon>
        <taxon>Foraminifera</taxon>
        <taxon>Monothalamids</taxon>
        <taxon>Reticulomyxidae</taxon>
        <taxon>Reticulomyxa</taxon>
    </lineage>
</organism>
<dbReference type="InterPro" id="IPR046342">
    <property type="entry name" value="CBS_dom_sf"/>
</dbReference>
<feature type="domain" description="CBS" evidence="5">
    <location>
        <begin position="165"/>
        <end position="213"/>
    </location>
</feature>
<dbReference type="PANTHER" id="PTHR13780">
    <property type="entry name" value="AMP-ACTIVATED PROTEIN KINASE, GAMMA REGULATORY SUBUNIT"/>
    <property type="match status" value="1"/>
</dbReference>
<sequence length="238" mass="28636">MLDPTHYVFTTIFEKWQHMAIQIMQQHECIEVIPRSGKVVVFDSHLPVKHALRALAEHGFIHWGHDCHRLCWFQKKNNLFFCFFFSILTISLEFFYYYCLFVCLKKKKKKLVKLQQNNKLAYILNHYAQNEQTFTQKISELENLYVGSWAKFRKKRGDLKKKSTFIACCYNEKVFDAVKKLNQFFIHRMPITKSEEKKSIIGILNYSKILRFIIQQVRFFIVIYLLKKKTKTKDKCHT</sequence>
<reference evidence="6 7" key="1">
    <citation type="journal article" date="2013" name="Curr. Biol.">
        <title>The Genome of the Foraminiferan Reticulomyxa filosa.</title>
        <authorList>
            <person name="Glockner G."/>
            <person name="Hulsmann N."/>
            <person name="Schleicher M."/>
            <person name="Noegel A.A."/>
            <person name="Eichinger L."/>
            <person name="Gallinger C."/>
            <person name="Pawlowski J."/>
            <person name="Sierra R."/>
            <person name="Euteneuer U."/>
            <person name="Pillet L."/>
            <person name="Moustafa A."/>
            <person name="Platzer M."/>
            <person name="Groth M."/>
            <person name="Szafranski K."/>
            <person name="Schliwa M."/>
        </authorList>
    </citation>
    <scope>NUCLEOTIDE SEQUENCE [LARGE SCALE GENOMIC DNA]</scope>
</reference>
<evidence type="ECO:0000256" key="1">
    <source>
        <dbReference type="ARBA" id="ARBA00006750"/>
    </source>
</evidence>
<dbReference type="Pfam" id="PF00571">
    <property type="entry name" value="CBS"/>
    <property type="match status" value="1"/>
</dbReference>
<dbReference type="EMBL" id="ASPP01002644">
    <property type="protein sequence ID" value="ETO34351.1"/>
    <property type="molecule type" value="Genomic_DNA"/>
</dbReference>
<dbReference type="InterPro" id="IPR000644">
    <property type="entry name" value="CBS_dom"/>
</dbReference>
<keyword evidence="4" id="KW-0472">Membrane</keyword>
<feature type="transmembrane region" description="Helical" evidence="4">
    <location>
        <begin position="78"/>
        <end position="104"/>
    </location>
</feature>
<evidence type="ECO:0000256" key="4">
    <source>
        <dbReference type="SAM" id="Phobius"/>
    </source>
</evidence>
<accession>X6P843</accession>
<evidence type="ECO:0000256" key="3">
    <source>
        <dbReference type="ARBA" id="ARBA00023122"/>
    </source>
</evidence>
<dbReference type="Proteomes" id="UP000023152">
    <property type="component" value="Unassembled WGS sequence"/>
</dbReference>
<name>X6P843_RETFI</name>
<dbReference type="SUPFAM" id="SSF54631">
    <property type="entry name" value="CBS-domain pair"/>
    <property type="match status" value="1"/>
</dbReference>
<gene>
    <name evidence="6" type="ORF">RFI_02743</name>
</gene>
<dbReference type="InterPro" id="IPR050511">
    <property type="entry name" value="AMPK_gamma/SDS23_families"/>
</dbReference>
<proteinExistence type="inferred from homology"/>
<protein>
    <recommendedName>
        <fullName evidence="5">CBS domain-containing protein</fullName>
    </recommendedName>
</protein>
<comment type="similarity">
    <text evidence="1">Belongs to the 5'-AMP-activated protein kinase gamma subunit family.</text>
</comment>
<keyword evidence="2" id="KW-0677">Repeat</keyword>
<keyword evidence="7" id="KW-1185">Reference proteome</keyword>
<evidence type="ECO:0000256" key="2">
    <source>
        <dbReference type="ARBA" id="ARBA00022737"/>
    </source>
</evidence>
<keyword evidence="4" id="KW-0812">Transmembrane</keyword>
<keyword evidence="4" id="KW-1133">Transmembrane helix</keyword>
<dbReference type="Gene3D" id="3.10.580.10">
    <property type="entry name" value="CBS-domain"/>
    <property type="match status" value="1"/>
</dbReference>
<dbReference type="AlphaFoldDB" id="X6P843"/>
<comment type="caution">
    <text evidence="6">The sequence shown here is derived from an EMBL/GenBank/DDBJ whole genome shotgun (WGS) entry which is preliminary data.</text>
</comment>
<evidence type="ECO:0000313" key="7">
    <source>
        <dbReference type="Proteomes" id="UP000023152"/>
    </source>
</evidence>
<dbReference type="PANTHER" id="PTHR13780:SF35">
    <property type="entry name" value="LD22662P"/>
    <property type="match status" value="1"/>
</dbReference>
<dbReference type="OrthoDB" id="449052at2759"/>
<evidence type="ECO:0000259" key="5">
    <source>
        <dbReference type="Pfam" id="PF00571"/>
    </source>
</evidence>
<evidence type="ECO:0000313" key="6">
    <source>
        <dbReference type="EMBL" id="ETO34351.1"/>
    </source>
</evidence>